<organism evidence="1">
    <name type="scientific">viral metagenome</name>
    <dbReference type="NCBI Taxonomy" id="1070528"/>
    <lineage>
        <taxon>unclassified sequences</taxon>
        <taxon>metagenomes</taxon>
        <taxon>organismal metagenomes</taxon>
    </lineage>
</organism>
<dbReference type="EMBL" id="MN740409">
    <property type="protein sequence ID" value="QHU05193.1"/>
    <property type="molecule type" value="Genomic_DNA"/>
</dbReference>
<sequence>MLGILYETLNAYKNRGGIWNCREIFVLRENRHPSVLCEIVCGFKWLGQHVDF</sequence>
<protein>
    <submittedName>
        <fullName evidence="1">Uncharacterized protein</fullName>
    </submittedName>
</protein>
<dbReference type="AlphaFoldDB" id="A0A6C0JIJ8"/>
<accession>A0A6C0JIJ8</accession>
<name>A0A6C0JIJ8_9ZZZZ</name>
<reference evidence="1" key="1">
    <citation type="journal article" date="2020" name="Nature">
        <title>Giant virus diversity and host interactions through global metagenomics.</title>
        <authorList>
            <person name="Schulz F."/>
            <person name="Roux S."/>
            <person name="Paez-Espino D."/>
            <person name="Jungbluth S."/>
            <person name="Walsh D.A."/>
            <person name="Denef V.J."/>
            <person name="McMahon K.D."/>
            <person name="Konstantinidis K.T."/>
            <person name="Eloe-Fadrosh E.A."/>
            <person name="Kyrpides N.C."/>
            <person name="Woyke T."/>
        </authorList>
    </citation>
    <scope>NUCLEOTIDE SEQUENCE</scope>
    <source>
        <strain evidence="1">GVMAG-M-3300027708-5</strain>
    </source>
</reference>
<evidence type="ECO:0000313" key="1">
    <source>
        <dbReference type="EMBL" id="QHU05193.1"/>
    </source>
</evidence>
<proteinExistence type="predicted"/>